<protein>
    <submittedName>
        <fullName evidence="4">Cilia- and flagella-associated protein 100-like</fullName>
    </submittedName>
</protein>
<evidence type="ECO:0000313" key="3">
    <source>
        <dbReference type="Proteomes" id="UP000504630"/>
    </source>
</evidence>
<dbReference type="PANTHER" id="PTHR21683">
    <property type="entry name" value="COILED-COIL DOMAIN-CONTAINING PROTEIN 42 LIKE-2-LIKE-RELATED"/>
    <property type="match status" value="1"/>
</dbReference>
<dbReference type="Proteomes" id="UP000504630">
    <property type="component" value="Chromosome 9"/>
</dbReference>
<feature type="region of interest" description="Disordered" evidence="2">
    <location>
        <begin position="113"/>
        <end position="150"/>
    </location>
</feature>
<reference evidence="4" key="1">
    <citation type="submission" date="2025-08" db="UniProtKB">
        <authorList>
            <consortium name="RefSeq"/>
        </authorList>
    </citation>
    <scope>IDENTIFICATION</scope>
</reference>
<dbReference type="GeneID" id="115013628"/>
<dbReference type="RefSeq" id="XP_029295926.1">
    <property type="nucleotide sequence ID" value="XM_029440066.1"/>
</dbReference>
<gene>
    <name evidence="4" type="primary">LOC115013628</name>
</gene>
<proteinExistence type="predicted"/>
<name>A0A6J2QE35_COTGO</name>
<feature type="region of interest" description="Disordered" evidence="2">
    <location>
        <begin position="364"/>
        <end position="386"/>
    </location>
</feature>
<evidence type="ECO:0000256" key="1">
    <source>
        <dbReference type="SAM" id="Coils"/>
    </source>
</evidence>
<evidence type="ECO:0000313" key="4">
    <source>
        <dbReference type="RefSeq" id="XP_029295926.1"/>
    </source>
</evidence>
<keyword evidence="3" id="KW-1185">Reference proteome</keyword>
<keyword evidence="1" id="KW-0175">Coiled coil</keyword>
<dbReference type="InterPro" id="IPR051147">
    <property type="entry name" value="CFAP_domain-containing"/>
</dbReference>
<dbReference type="AlphaFoldDB" id="A0A6J2QE35"/>
<dbReference type="KEGG" id="cgob:115013628"/>
<dbReference type="InParanoid" id="A0A6J2QE35"/>
<organism evidence="3 4">
    <name type="scientific">Cottoperca gobio</name>
    <name type="common">Frogmouth</name>
    <name type="synonym">Aphritis gobio</name>
    <dbReference type="NCBI Taxonomy" id="56716"/>
    <lineage>
        <taxon>Eukaryota</taxon>
        <taxon>Metazoa</taxon>
        <taxon>Chordata</taxon>
        <taxon>Craniata</taxon>
        <taxon>Vertebrata</taxon>
        <taxon>Euteleostomi</taxon>
        <taxon>Actinopterygii</taxon>
        <taxon>Neopterygii</taxon>
        <taxon>Teleostei</taxon>
        <taxon>Neoteleostei</taxon>
        <taxon>Acanthomorphata</taxon>
        <taxon>Eupercaria</taxon>
        <taxon>Perciformes</taxon>
        <taxon>Notothenioidei</taxon>
        <taxon>Bovichtidae</taxon>
        <taxon>Cottoperca</taxon>
    </lineage>
</organism>
<dbReference type="OrthoDB" id="10264063at2759"/>
<evidence type="ECO:0000256" key="2">
    <source>
        <dbReference type="SAM" id="MobiDB-lite"/>
    </source>
</evidence>
<sequence>MDKAKANNRHLKQLEQNLEKNVSIFEQSLKKIEKKYVDARILFEKGKEKNFAIEKLTDEIGTIKVFRLHSELVKVEDVLNKYKRYKNILFKLSSPEWQEAQEAEALKAKVLSDGDAQDEQNRPQESSLITGSERGLESSPAGVLPSTTLSSAHNDTLVTHCKLDSESSEYKEKLELYFSDPQQLLDLMMELTEQNLSLLQNSTRFDETLLLLRQAMETTSKKMKEDDEKLTVQVNDMKDSIDEEKERAATLKKKVQLHDSLQTDDQDAMLDALGVKVTEVHRCFIDSRLTNLSTLEKLSSVEYRMSLLLQLVESIPEENLETLRQIKDSERRSRLREEKLRLEMEKQKERMLKFQQRSLDDTKKISGRKLMPRSSPVEQKIKVSDEDNIPAEEELHAYLFTTEDIE</sequence>
<feature type="coiled-coil region" evidence="1">
    <location>
        <begin position="1"/>
        <end position="35"/>
    </location>
</feature>
<accession>A0A6J2QE35</accession>
<dbReference type="PANTHER" id="PTHR21683:SF3">
    <property type="entry name" value="CILIA AND FLAGELLA ASSOCIATED PROTEIN 100"/>
    <property type="match status" value="1"/>
</dbReference>